<accession>A0ABN1G787</accession>
<dbReference type="InterPro" id="IPR043519">
    <property type="entry name" value="NT_sf"/>
</dbReference>
<keyword evidence="2" id="KW-1185">Reference proteome</keyword>
<dbReference type="SUPFAM" id="SSF81301">
    <property type="entry name" value="Nucleotidyltransferase"/>
    <property type="match status" value="1"/>
</dbReference>
<dbReference type="EMBL" id="BAAADE010000003">
    <property type="protein sequence ID" value="GAA0605318.1"/>
    <property type="molecule type" value="Genomic_DNA"/>
</dbReference>
<sequence>MLPKYEKNWPDAEMIATFEEGDSQENPWVNGKPKPEQIDVEAYDPQWHILFENLKEDIEQALPEHALAIEHVGSTAVPQLPAKPVIDIDLIVEDPENEALYVPALEKLGYQLTVRERSWYQHRMLRLNEPRVNLHVFAPNCPEHIRHILFRDWLITHAADRELYGDAKMSAKDGVDNVQTYNMKKQAVVREIYARLFEAYRLYQANRAYEVTRSV</sequence>
<dbReference type="InterPro" id="IPR007344">
    <property type="entry name" value="GrpB/CoaE"/>
</dbReference>
<dbReference type="RefSeq" id="WP_343805274.1">
    <property type="nucleotide sequence ID" value="NZ_BAAADE010000003.1"/>
</dbReference>
<protein>
    <submittedName>
        <fullName evidence="1">GrpB family protein</fullName>
    </submittedName>
</protein>
<dbReference type="PANTHER" id="PTHR34822">
    <property type="entry name" value="GRPB DOMAIN PROTEIN (AFU_ORTHOLOGUE AFUA_1G01530)"/>
    <property type="match status" value="1"/>
</dbReference>
<dbReference type="Proteomes" id="UP001424441">
    <property type="component" value="Unassembled WGS sequence"/>
</dbReference>
<reference evidence="1 2" key="1">
    <citation type="journal article" date="2019" name="Int. J. Syst. Evol. Microbiol.">
        <title>The Global Catalogue of Microorganisms (GCM) 10K type strain sequencing project: providing services to taxonomists for standard genome sequencing and annotation.</title>
        <authorList>
            <consortium name="The Broad Institute Genomics Platform"/>
            <consortium name="The Broad Institute Genome Sequencing Center for Infectious Disease"/>
            <person name="Wu L."/>
            <person name="Ma J."/>
        </authorList>
    </citation>
    <scope>NUCLEOTIDE SEQUENCE [LARGE SCALE GENOMIC DNA]</scope>
    <source>
        <strain evidence="1 2">JCM 15115</strain>
    </source>
</reference>
<dbReference type="Gene3D" id="3.30.460.10">
    <property type="entry name" value="Beta Polymerase, domain 2"/>
    <property type="match status" value="1"/>
</dbReference>
<gene>
    <name evidence="1" type="ORF">GCM10008943_21120</name>
</gene>
<organism evidence="1 2">
    <name type="scientific">Paenochrobactrum glaciei</name>
    <dbReference type="NCBI Taxonomy" id="486407"/>
    <lineage>
        <taxon>Bacteria</taxon>
        <taxon>Pseudomonadati</taxon>
        <taxon>Pseudomonadota</taxon>
        <taxon>Alphaproteobacteria</taxon>
        <taxon>Hyphomicrobiales</taxon>
        <taxon>Brucellaceae</taxon>
        <taxon>Paenochrobactrum</taxon>
    </lineage>
</organism>
<proteinExistence type="predicted"/>
<comment type="caution">
    <text evidence="1">The sequence shown here is derived from an EMBL/GenBank/DDBJ whole genome shotgun (WGS) entry which is preliminary data.</text>
</comment>
<evidence type="ECO:0000313" key="1">
    <source>
        <dbReference type="EMBL" id="GAA0605318.1"/>
    </source>
</evidence>
<evidence type="ECO:0000313" key="2">
    <source>
        <dbReference type="Proteomes" id="UP001424441"/>
    </source>
</evidence>
<dbReference type="Pfam" id="PF04229">
    <property type="entry name" value="GrpB"/>
    <property type="match status" value="1"/>
</dbReference>
<name>A0ABN1G787_9HYPH</name>
<dbReference type="PANTHER" id="PTHR34822:SF1">
    <property type="entry name" value="GRPB FAMILY PROTEIN"/>
    <property type="match status" value="1"/>
</dbReference>